<dbReference type="OrthoDB" id="8075495at2"/>
<dbReference type="EMBL" id="JXLU01000102">
    <property type="protein sequence ID" value="KIO72166.1"/>
    <property type="molecule type" value="Genomic_DNA"/>
</dbReference>
<feature type="transmembrane region" description="Helical" evidence="5">
    <location>
        <begin position="106"/>
        <end position="128"/>
    </location>
</feature>
<dbReference type="EMBL" id="CCRF01000047">
    <property type="protein sequence ID" value="CEE01488.1"/>
    <property type="molecule type" value="Genomic_DNA"/>
</dbReference>
<dbReference type="Proteomes" id="UP000032076">
    <property type="component" value="Unassembled WGS sequence"/>
</dbReference>
<dbReference type="GeneID" id="92960829"/>
<evidence type="ECO:0000256" key="2">
    <source>
        <dbReference type="ARBA" id="ARBA00022692"/>
    </source>
</evidence>
<dbReference type="CDD" id="cd16914">
    <property type="entry name" value="EcfT"/>
    <property type="match status" value="1"/>
</dbReference>
<organism evidence="6 9">
    <name type="scientific">Caldibacillus thermoamylovorans</name>
    <dbReference type="NCBI Taxonomy" id="35841"/>
    <lineage>
        <taxon>Bacteria</taxon>
        <taxon>Bacillati</taxon>
        <taxon>Bacillota</taxon>
        <taxon>Bacilli</taxon>
        <taxon>Bacillales</taxon>
        <taxon>Bacillaceae</taxon>
        <taxon>Caldibacillus</taxon>
    </lineage>
</organism>
<dbReference type="Pfam" id="PF02361">
    <property type="entry name" value="CbiQ"/>
    <property type="match status" value="1"/>
</dbReference>
<dbReference type="eggNOG" id="COG0619">
    <property type="taxonomic scope" value="Bacteria"/>
</dbReference>
<keyword evidence="3 5" id="KW-1133">Transmembrane helix</keyword>
<evidence type="ECO:0000256" key="3">
    <source>
        <dbReference type="ARBA" id="ARBA00022989"/>
    </source>
</evidence>
<feature type="transmembrane region" description="Helical" evidence="5">
    <location>
        <begin position="21"/>
        <end position="38"/>
    </location>
</feature>
<sequence>MNKLIIGRYLPGTSLLHILDARAKLIAGFYFIFILFFAEDWPAYILLWSFTFWVMHLSGVHFKTYIRGVRPLIWLILFTVCLQVLFTAGGEIYFEWGPVTISQFGIVSGIYIFFRFVMIIFISTVITLTTKPIDLTEAIHFLLKPLRIFKIPVEEISIMLSIALRFIPNLLDETQKIMDAQKARGTEFGKGSLFQQMKTLVPIFLPLFVSSLNRAEEVANVMEVRGYQPNARRSSFRKLRWKWADTLSLVIMIFLTVGLLIMNTIV</sequence>
<feature type="transmembrane region" description="Helical" evidence="5">
    <location>
        <begin position="44"/>
        <end position="60"/>
    </location>
</feature>
<keyword evidence="2 5" id="KW-0812">Transmembrane</keyword>
<evidence type="ECO:0000313" key="8">
    <source>
        <dbReference type="Proteomes" id="UP000032076"/>
    </source>
</evidence>
<dbReference type="Proteomes" id="UP000040576">
    <property type="component" value="Unassembled WGS sequence"/>
</dbReference>
<dbReference type="GO" id="GO:0005886">
    <property type="term" value="C:plasma membrane"/>
    <property type="evidence" value="ECO:0007669"/>
    <property type="project" value="UniProtKB-ARBA"/>
</dbReference>
<evidence type="ECO:0000256" key="5">
    <source>
        <dbReference type="SAM" id="Phobius"/>
    </source>
</evidence>
<evidence type="ECO:0000313" key="9">
    <source>
        <dbReference type="Proteomes" id="UP000040576"/>
    </source>
</evidence>
<dbReference type="PANTHER" id="PTHR33514">
    <property type="entry name" value="PROTEIN ABCI12, CHLOROPLASTIC"/>
    <property type="match status" value="1"/>
</dbReference>
<accession>A0A090IYK0</accession>
<gene>
    <name evidence="6" type="primary">ecfT1</name>
    <name evidence="7" type="ORF">B4167_3017</name>
    <name evidence="6" type="ORF">BT1A1_1660</name>
</gene>
<evidence type="ECO:0000256" key="1">
    <source>
        <dbReference type="ARBA" id="ARBA00004141"/>
    </source>
</evidence>
<name>A0A090IYK0_9BACI</name>
<feature type="transmembrane region" description="Helical" evidence="5">
    <location>
        <begin position="243"/>
        <end position="265"/>
    </location>
</feature>
<evidence type="ECO:0000256" key="4">
    <source>
        <dbReference type="ARBA" id="ARBA00023136"/>
    </source>
</evidence>
<keyword evidence="4 5" id="KW-0472">Membrane</keyword>
<reference evidence="6 9" key="1">
    <citation type="submission" date="2014-07" db="EMBL/GenBank/DDBJ databases">
        <authorList>
            <person name="Wibberg Daniel"/>
        </authorList>
    </citation>
    <scope>NUCLEOTIDE SEQUENCE [LARGE SCALE GENOMIC DNA]</scope>
</reference>
<reference evidence="7 8" key="2">
    <citation type="submission" date="2015-01" db="EMBL/GenBank/DDBJ databases">
        <title>Draft Genome Sequences of Four Bacillus thermoamylovorans Strains, Isolated From Food Products.</title>
        <authorList>
            <person name="Krawcyk A.O."/>
            <person name="Berendsen E.M."/>
            <person name="Eijlander R.T."/>
            <person name="de Jong A."/>
            <person name="Wells-Bennik M."/>
            <person name="Kuipers O.P."/>
        </authorList>
    </citation>
    <scope>NUCLEOTIDE SEQUENCE [LARGE SCALE GENOMIC DNA]</scope>
    <source>
        <strain evidence="7 8">B4167</strain>
    </source>
</reference>
<keyword evidence="9" id="KW-1185">Reference proteome</keyword>
<dbReference type="PATRIC" id="fig|35841.6.peg.1860"/>
<dbReference type="RefSeq" id="WP_034769925.1">
    <property type="nucleotide sequence ID" value="NZ_CCRF01000047.1"/>
</dbReference>
<dbReference type="PANTHER" id="PTHR33514:SF13">
    <property type="entry name" value="PROTEIN ABCI12, CHLOROPLASTIC"/>
    <property type="match status" value="1"/>
</dbReference>
<comment type="subcellular location">
    <subcellularLocation>
        <location evidence="1">Membrane</location>
        <topology evidence="1">Multi-pass membrane protein</topology>
    </subcellularLocation>
</comment>
<evidence type="ECO:0000313" key="6">
    <source>
        <dbReference type="EMBL" id="CEE01488.1"/>
    </source>
</evidence>
<feature type="transmembrane region" description="Helical" evidence="5">
    <location>
        <begin position="72"/>
        <end position="94"/>
    </location>
</feature>
<protein>
    <submittedName>
        <fullName evidence="6">Energy-coupling factor transporter transmembrane protein EcfT 1</fullName>
    </submittedName>
</protein>
<dbReference type="InterPro" id="IPR003339">
    <property type="entry name" value="ABC/ECF_trnsptr_transmembrane"/>
</dbReference>
<proteinExistence type="predicted"/>
<evidence type="ECO:0000313" key="7">
    <source>
        <dbReference type="EMBL" id="KIO72166.1"/>
    </source>
</evidence>
<dbReference type="AlphaFoldDB" id="A0A090IYK0"/>
<dbReference type="STRING" id="35841.B4167_3017"/>